<accession>A0A1S3GA98</accession>
<dbReference type="RefSeq" id="XP_012885174.1">
    <property type="nucleotide sequence ID" value="XM_013029720.1"/>
</dbReference>
<dbReference type="SUPFAM" id="SSF48350">
    <property type="entry name" value="GTPase activation domain, GAP"/>
    <property type="match status" value="1"/>
</dbReference>
<dbReference type="OrthoDB" id="185175at2759"/>
<evidence type="ECO:0000259" key="1">
    <source>
        <dbReference type="PROSITE" id="PS50238"/>
    </source>
</evidence>
<dbReference type="SMART" id="SM00324">
    <property type="entry name" value="RhoGAP"/>
    <property type="match status" value="1"/>
</dbReference>
<reference evidence="3" key="1">
    <citation type="submission" date="2025-08" db="UniProtKB">
        <authorList>
            <consortium name="RefSeq"/>
        </authorList>
    </citation>
    <scope>IDENTIFICATION</scope>
    <source>
        <tissue evidence="3">Kidney</tissue>
    </source>
</reference>
<dbReference type="PANTHER" id="PTHR15904">
    <property type="entry name" value="FAM13"/>
    <property type="match status" value="1"/>
</dbReference>
<keyword evidence="2" id="KW-1185">Reference proteome</keyword>
<sequence>MPPPVVSLADCALFFCPWKPRRARAAGAAAAGRRAGSRPGEPRLFGVSLQELQQRGLAENGVPTAVRGVVEYLARHGLTQEGLFRVNGNMKVVEHLRMQMENGVHLQLGAQGEEQVRAAASLLKLFLRLLPERVIPASLQPRFLQLLQDRSNGVQETSLRDLLKELPDSHYSLLKYLCGFLTQVAANHVYNRMDIHNLATIFGPNFFQ</sequence>
<name>A0A1S3GA98_DIPOR</name>
<dbReference type="InterPro" id="IPR000198">
    <property type="entry name" value="RhoGAP_dom"/>
</dbReference>
<dbReference type="InterPro" id="IPR039102">
    <property type="entry name" value="FAM13"/>
</dbReference>
<dbReference type="PANTHER" id="PTHR15904:SF18">
    <property type="entry name" value="PROTEIN FAM13A"/>
    <property type="match status" value="1"/>
</dbReference>
<dbReference type="Proteomes" id="UP000081671">
    <property type="component" value="Unplaced"/>
</dbReference>
<dbReference type="GeneID" id="105995845"/>
<dbReference type="InterPro" id="IPR008936">
    <property type="entry name" value="Rho_GTPase_activation_prot"/>
</dbReference>
<dbReference type="KEGG" id="dord:105995845"/>
<proteinExistence type="predicted"/>
<dbReference type="InParanoid" id="A0A1S3GA98"/>
<dbReference type="AlphaFoldDB" id="A0A1S3GA98"/>
<organism evidence="2 3">
    <name type="scientific">Dipodomys ordii</name>
    <name type="common">Ord's kangaroo rat</name>
    <dbReference type="NCBI Taxonomy" id="10020"/>
    <lineage>
        <taxon>Eukaryota</taxon>
        <taxon>Metazoa</taxon>
        <taxon>Chordata</taxon>
        <taxon>Craniata</taxon>
        <taxon>Vertebrata</taxon>
        <taxon>Euteleostomi</taxon>
        <taxon>Mammalia</taxon>
        <taxon>Eutheria</taxon>
        <taxon>Euarchontoglires</taxon>
        <taxon>Glires</taxon>
        <taxon>Rodentia</taxon>
        <taxon>Castorimorpha</taxon>
        <taxon>Heteromyidae</taxon>
        <taxon>Dipodomyinae</taxon>
        <taxon>Dipodomys</taxon>
    </lineage>
</organism>
<evidence type="ECO:0000313" key="3">
    <source>
        <dbReference type="RefSeq" id="XP_012885174.1"/>
    </source>
</evidence>
<evidence type="ECO:0000313" key="2">
    <source>
        <dbReference type="Proteomes" id="UP000081671"/>
    </source>
</evidence>
<feature type="domain" description="Rho-GAP" evidence="1">
    <location>
        <begin position="47"/>
        <end position="208"/>
    </location>
</feature>
<dbReference type="PROSITE" id="PS50238">
    <property type="entry name" value="RHOGAP"/>
    <property type="match status" value="1"/>
</dbReference>
<dbReference type="Pfam" id="PF00620">
    <property type="entry name" value="RhoGAP"/>
    <property type="match status" value="1"/>
</dbReference>
<dbReference type="GO" id="GO:0007165">
    <property type="term" value="P:signal transduction"/>
    <property type="evidence" value="ECO:0007669"/>
    <property type="project" value="InterPro"/>
</dbReference>
<gene>
    <name evidence="3" type="primary">LOC105995845</name>
</gene>
<protein>
    <submittedName>
        <fullName evidence="3">Protein FAM13A-like</fullName>
    </submittedName>
</protein>
<dbReference type="Gene3D" id="1.10.555.10">
    <property type="entry name" value="Rho GTPase activation protein"/>
    <property type="match status" value="1"/>
</dbReference>